<dbReference type="RefSeq" id="WP_041129732.1">
    <property type="nucleotide sequence ID" value="NZ_CP010407.1"/>
</dbReference>
<dbReference type="HOGENOM" id="CLU_2453485_0_0_11"/>
<accession>A0A0B5HZB9</accession>
<proteinExistence type="predicted"/>
<dbReference type="Proteomes" id="UP000031774">
    <property type="component" value="Chromosome"/>
</dbReference>
<protein>
    <submittedName>
        <fullName evidence="1">Uncharacterized protein</fullName>
    </submittedName>
</protein>
<evidence type="ECO:0000313" key="1">
    <source>
        <dbReference type="EMBL" id="AJF65706.1"/>
    </source>
</evidence>
<dbReference type="AlphaFoldDB" id="A0A0B5HZB9"/>
<dbReference type="KEGG" id="svt:SVTN_16185"/>
<name>A0A0B5HZB9_9ACTN</name>
<keyword evidence="2" id="KW-1185">Reference proteome</keyword>
<gene>
    <name evidence="1" type="ORF">SVTN_16185</name>
</gene>
<organism evidence="1 2">
    <name type="scientific">Streptomyces vietnamensis</name>
    <dbReference type="NCBI Taxonomy" id="362257"/>
    <lineage>
        <taxon>Bacteria</taxon>
        <taxon>Bacillati</taxon>
        <taxon>Actinomycetota</taxon>
        <taxon>Actinomycetes</taxon>
        <taxon>Kitasatosporales</taxon>
        <taxon>Streptomycetaceae</taxon>
        <taxon>Streptomyces</taxon>
    </lineage>
</organism>
<dbReference type="EMBL" id="CP010407">
    <property type="protein sequence ID" value="AJF65706.1"/>
    <property type="molecule type" value="Genomic_DNA"/>
</dbReference>
<reference evidence="1 2" key="1">
    <citation type="submission" date="2014-12" db="EMBL/GenBank/DDBJ databases">
        <title>Complete genome sequence of Streptomyces vietnamensis strain GIMV4.0001, a genetic manipulable producer of the benzoisochromanequinone antibiotic granaticin.</title>
        <authorList>
            <person name="Deng M.R."/>
            <person name="Guo J."/>
            <person name="Ma L.Y."/>
            <person name="Feng G.D."/>
            <person name="Mo C.Y."/>
            <person name="Zhu H.H."/>
        </authorList>
    </citation>
    <scope>NUCLEOTIDE SEQUENCE [LARGE SCALE GENOMIC DNA]</scope>
    <source>
        <strain evidence="2">GIMV4.0001</strain>
    </source>
</reference>
<sequence length="89" mass="9671">MHLVADGVLDRRPAVEWIVADRRESWPAGAVERVLRRAGERGWRVVREADGIVVLSRQPAARALSSPFTTFPLAFLGSSGTNSTSLGTL</sequence>
<evidence type="ECO:0000313" key="2">
    <source>
        <dbReference type="Proteomes" id="UP000031774"/>
    </source>
</evidence>